<dbReference type="Pfam" id="PF00266">
    <property type="entry name" value="Aminotran_5"/>
    <property type="match status" value="1"/>
</dbReference>
<proteinExistence type="inferred from homology"/>
<organism evidence="15 16">
    <name type="scientific">Methylobacterium gnaphalii</name>
    <dbReference type="NCBI Taxonomy" id="1010610"/>
    <lineage>
        <taxon>Bacteria</taxon>
        <taxon>Pseudomonadati</taxon>
        <taxon>Pseudomonadota</taxon>
        <taxon>Alphaproteobacteria</taxon>
        <taxon>Hyphomicrobiales</taxon>
        <taxon>Methylobacteriaceae</taxon>
        <taxon>Methylobacterium</taxon>
    </lineage>
</organism>
<dbReference type="PANTHER" id="PTHR21152">
    <property type="entry name" value="AMINOTRANSFERASE CLASS V"/>
    <property type="match status" value="1"/>
</dbReference>
<dbReference type="InterPro" id="IPR000192">
    <property type="entry name" value="Aminotrans_V_dom"/>
</dbReference>
<evidence type="ECO:0000256" key="12">
    <source>
        <dbReference type="RuleBase" id="RU004075"/>
    </source>
</evidence>
<dbReference type="AlphaFoldDB" id="A0A512JQW5"/>
<gene>
    <name evidence="15" type="ORF">MGN01_41840</name>
</gene>
<evidence type="ECO:0000256" key="3">
    <source>
        <dbReference type="ARBA" id="ARBA00022576"/>
    </source>
</evidence>
<dbReference type="Proteomes" id="UP000321750">
    <property type="component" value="Unassembled WGS sequence"/>
</dbReference>
<dbReference type="EC" id="2.6.1.45" evidence="7"/>
<feature type="binding site" evidence="10">
    <location>
        <position position="351"/>
    </location>
    <ligand>
        <name>substrate</name>
    </ligand>
</feature>
<keyword evidence="16" id="KW-1185">Reference proteome</keyword>
<dbReference type="InterPro" id="IPR015422">
    <property type="entry name" value="PyrdxlP-dep_Trfase_small"/>
</dbReference>
<dbReference type="FunFam" id="3.90.1150.10:FF:000031">
    <property type="entry name" value="Serine--glyoxylate aminotransferase"/>
    <property type="match status" value="1"/>
</dbReference>
<dbReference type="PANTHER" id="PTHR21152:SF24">
    <property type="entry name" value="ALANINE--GLYOXYLATE AMINOTRANSFERASE 1"/>
    <property type="match status" value="1"/>
</dbReference>
<feature type="domain" description="Aminotransferase class V" evidence="14">
    <location>
        <begin position="50"/>
        <end position="341"/>
    </location>
</feature>
<dbReference type="InterPro" id="IPR015421">
    <property type="entry name" value="PyrdxlP-dep_Trfase_major"/>
</dbReference>
<evidence type="ECO:0000313" key="15">
    <source>
        <dbReference type="EMBL" id="GEP12339.1"/>
    </source>
</evidence>
<evidence type="ECO:0000256" key="1">
    <source>
        <dbReference type="ARBA" id="ARBA00001933"/>
    </source>
</evidence>
<dbReference type="GO" id="GO:0050281">
    <property type="term" value="F:L-serine-glyoxylate transaminase activity"/>
    <property type="evidence" value="ECO:0007669"/>
    <property type="project" value="UniProtKB-EC"/>
</dbReference>
<comment type="pathway">
    <text evidence="6">One-carbon metabolism; formaldehyde assimilation via serine pathway.</text>
</comment>
<keyword evidence="5 11" id="KW-0663">Pyridoxal phosphate</keyword>
<dbReference type="Gene3D" id="3.90.1150.10">
    <property type="entry name" value="Aspartate Aminotransferase, domain 1"/>
    <property type="match status" value="1"/>
</dbReference>
<evidence type="ECO:0000256" key="11">
    <source>
        <dbReference type="PIRSR" id="PIRSR000524-50"/>
    </source>
</evidence>
<evidence type="ECO:0000256" key="6">
    <source>
        <dbReference type="ARBA" id="ARBA00060690"/>
    </source>
</evidence>
<dbReference type="SUPFAM" id="SSF53383">
    <property type="entry name" value="PLP-dependent transferases"/>
    <property type="match status" value="1"/>
</dbReference>
<evidence type="ECO:0000256" key="13">
    <source>
        <dbReference type="RuleBase" id="RU004504"/>
    </source>
</evidence>
<dbReference type="EMBL" id="BJZV01000036">
    <property type="protein sequence ID" value="GEP12339.1"/>
    <property type="molecule type" value="Genomic_DNA"/>
</dbReference>
<evidence type="ECO:0000256" key="2">
    <source>
        <dbReference type="ARBA" id="ARBA00009236"/>
    </source>
</evidence>
<dbReference type="GO" id="GO:0004760">
    <property type="term" value="F:L-serine-pyruvate transaminase activity"/>
    <property type="evidence" value="ECO:0007669"/>
    <property type="project" value="TreeGrafter"/>
</dbReference>
<evidence type="ECO:0000256" key="10">
    <source>
        <dbReference type="PIRSR" id="PIRSR000524-1"/>
    </source>
</evidence>
<dbReference type="FunFam" id="3.40.640.10:FF:000054">
    <property type="entry name" value="Serine--glyoxylate aminotransferase"/>
    <property type="match status" value="1"/>
</dbReference>
<dbReference type="OrthoDB" id="389074at2"/>
<dbReference type="Gene3D" id="3.40.640.10">
    <property type="entry name" value="Type I PLP-dependent aspartate aminotransferase-like (Major domain)"/>
    <property type="match status" value="1"/>
</dbReference>
<keyword evidence="3 15" id="KW-0032">Aminotransferase</keyword>
<evidence type="ECO:0000256" key="9">
    <source>
        <dbReference type="ARBA" id="ARBA00093187"/>
    </source>
</evidence>
<comment type="caution">
    <text evidence="15">The sequence shown here is derived from an EMBL/GenBank/DDBJ whole genome shotgun (WGS) entry which is preliminary data.</text>
</comment>
<dbReference type="PROSITE" id="PS00595">
    <property type="entry name" value="AA_TRANSFER_CLASS_5"/>
    <property type="match status" value="1"/>
</dbReference>
<evidence type="ECO:0000256" key="8">
    <source>
        <dbReference type="ARBA" id="ARBA00070386"/>
    </source>
</evidence>
<dbReference type="InterPro" id="IPR020578">
    <property type="entry name" value="Aminotrans_V_PyrdxlP_BS"/>
</dbReference>
<name>A0A512JQW5_9HYPH</name>
<feature type="modified residue" description="N6-(pyridoxal phosphate)lysine" evidence="11">
    <location>
        <position position="201"/>
    </location>
</feature>
<accession>A0A512JQW5</accession>
<keyword evidence="4 15" id="KW-0808">Transferase</keyword>
<comment type="cofactor">
    <cofactor evidence="1 11 13">
        <name>pyridoxal 5'-phosphate</name>
        <dbReference type="ChEBI" id="CHEBI:597326"/>
    </cofactor>
</comment>
<evidence type="ECO:0000259" key="14">
    <source>
        <dbReference type="Pfam" id="PF00266"/>
    </source>
</evidence>
<dbReference type="GO" id="GO:0019265">
    <property type="term" value="P:glycine biosynthetic process, by transamination of glyoxylate"/>
    <property type="evidence" value="ECO:0007669"/>
    <property type="project" value="TreeGrafter"/>
</dbReference>
<evidence type="ECO:0000256" key="7">
    <source>
        <dbReference type="ARBA" id="ARBA00067024"/>
    </source>
</evidence>
<protein>
    <recommendedName>
        <fullName evidence="8">Serine--glyoxylate aminotransferase</fullName>
        <ecNumber evidence="7">2.6.1.45</ecNumber>
    </recommendedName>
</protein>
<evidence type="ECO:0000256" key="4">
    <source>
        <dbReference type="ARBA" id="ARBA00022679"/>
    </source>
</evidence>
<dbReference type="CDD" id="cd06451">
    <property type="entry name" value="AGAT_like"/>
    <property type="match status" value="1"/>
</dbReference>
<dbReference type="PIRSF" id="PIRSF000524">
    <property type="entry name" value="SPT"/>
    <property type="match status" value="1"/>
</dbReference>
<comment type="catalytic activity">
    <reaction evidence="9">
        <text>glyoxylate + L-serine = 3-hydroxypyruvate + glycine</text>
        <dbReference type="Rhea" id="RHEA:19125"/>
        <dbReference type="ChEBI" id="CHEBI:17180"/>
        <dbReference type="ChEBI" id="CHEBI:33384"/>
        <dbReference type="ChEBI" id="CHEBI:36655"/>
        <dbReference type="ChEBI" id="CHEBI:57305"/>
        <dbReference type="EC" id="2.6.1.45"/>
    </reaction>
</comment>
<comment type="similarity">
    <text evidence="2 12">Belongs to the class-V pyridoxal-phosphate-dependent aminotransferase family.</text>
</comment>
<sequence>MAATRRPGRNHLFVPGPTNIPDRVQRAMLVPSEDHRSVDFPALTKPLFQDTKKVFGSTDGTVILFPASGTGIWESALTNTLARTNKVLTSRFGQFSHLWIDMAKRIGLDVIVQEEAWGTGADPAKIEQALREDKNHEIKAVMVVHNETATGVTSDIGAVRKAIDAAGHPALLFVDGVSSIGSLPFYADEWKVDCAIAGSQKGLMLPAGLGVICISPKALKASEALRGNNDRLAHVYFDWEDMMKQNPAGYFPYTPSVPLLYGLREALACLNEEGLENVYHRHHVLGEATRQAVAAWGLKTCAKEPKWNSDTVTAIVVPEGVDAAAIIKHAFVRYNLALGAGLSEVAGKVFRIGHVGDLNELSLLGAIAGAEMSMIDNGVKVTPGSGVAAASSYLRENPLFKS</sequence>
<dbReference type="RefSeq" id="WP_147048726.1">
    <property type="nucleotide sequence ID" value="NZ_BJZV01000036.1"/>
</dbReference>
<dbReference type="InterPro" id="IPR024169">
    <property type="entry name" value="SP_NH2Trfase/AEP_transaminase"/>
</dbReference>
<reference evidence="15 16" key="1">
    <citation type="submission" date="2019-07" db="EMBL/GenBank/DDBJ databases">
        <title>Whole genome shotgun sequence of Methylobacterium gnaphalii NBRC 107716.</title>
        <authorList>
            <person name="Hosoyama A."/>
            <person name="Uohara A."/>
            <person name="Ohji S."/>
            <person name="Ichikawa N."/>
        </authorList>
    </citation>
    <scope>NUCLEOTIDE SEQUENCE [LARGE SCALE GENOMIC DNA]</scope>
    <source>
        <strain evidence="15 16">NBRC 107716</strain>
    </source>
</reference>
<evidence type="ECO:0000256" key="5">
    <source>
        <dbReference type="ARBA" id="ARBA00022898"/>
    </source>
</evidence>
<dbReference type="GO" id="GO:0008453">
    <property type="term" value="F:alanine-glyoxylate transaminase activity"/>
    <property type="evidence" value="ECO:0007669"/>
    <property type="project" value="TreeGrafter"/>
</dbReference>
<dbReference type="InterPro" id="IPR015424">
    <property type="entry name" value="PyrdxlP-dep_Trfase"/>
</dbReference>
<evidence type="ECO:0000313" key="16">
    <source>
        <dbReference type="Proteomes" id="UP000321750"/>
    </source>
</evidence>